<proteinExistence type="predicted"/>
<keyword evidence="1" id="KW-0472">Membrane</keyword>
<dbReference type="Proteomes" id="UP000809273">
    <property type="component" value="Unassembled WGS sequence"/>
</dbReference>
<organism evidence="2 3">
    <name type="scientific">Candidatus Zymogenus saltonus</name>
    <dbReference type="NCBI Taxonomy" id="2844893"/>
    <lineage>
        <taxon>Bacteria</taxon>
        <taxon>Deltaproteobacteria</taxon>
        <taxon>Candidatus Zymogenia</taxon>
        <taxon>Candidatus Zymogeniales</taxon>
        <taxon>Candidatus Zymogenaceae</taxon>
        <taxon>Candidatus Zymogenus</taxon>
    </lineage>
</organism>
<dbReference type="InterPro" id="IPR026893">
    <property type="entry name" value="Tyr/Ser_Pase_IphP-type"/>
</dbReference>
<dbReference type="EMBL" id="JAFGIX010000009">
    <property type="protein sequence ID" value="MBN1571902.1"/>
    <property type="molecule type" value="Genomic_DNA"/>
</dbReference>
<feature type="transmembrane region" description="Helical" evidence="1">
    <location>
        <begin position="12"/>
        <end position="32"/>
    </location>
</feature>
<dbReference type="Gene3D" id="3.90.190.10">
    <property type="entry name" value="Protein tyrosine phosphatase superfamily"/>
    <property type="match status" value="1"/>
</dbReference>
<accession>A0A9D8KD36</accession>
<dbReference type="GO" id="GO:0004721">
    <property type="term" value="F:phosphoprotein phosphatase activity"/>
    <property type="evidence" value="ECO:0007669"/>
    <property type="project" value="InterPro"/>
</dbReference>
<reference evidence="2" key="1">
    <citation type="journal article" date="2021" name="Environ. Microbiol.">
        <title>Genomic characterization of three novel Desulfobacterota classes expand the metabolic and phylogenetic diversity of the phylum.</title>
        <authorList>
            <person name="Murphy C.L."/>
            <person name="Biggerstaff J."/>
            <person name="Eichhorn A."/>
            <person name="Ewing E."/>
            <person name="Shahan R."/>
            <person name="Soriano D."/>
            <person name="Stewart S."/>
            <person name="VanMol K."/>
            <person name="Walker R."/>
            <person name="Walters P."/>
            <person name="Elshahed M.S."/>
            <person name="Youssef N.H."/>
        </authorList>
    </citation>
    <scope>NUCLEOTIDE SEQUENCE</scope>
    <source>
        <strain evidence="2">Zod_Metabat.24</strain>
    </source>
</reference>
<dbReference type="InterPro" id="IPR029021">
    <property type="entry name" value="Prot-tyrosine_phosphatase-like"/>
</dbReference>
<sequence>MTIERLDKRWGAVNFIAIFAILAVFLFAYTGYCEEGGWVKIEGGSSNFRDVGGYKTDGGEVRSGVLYRSGDISGIGPAGVKKLVEMGVVTVVDLRDGARDVRMEKLLAEAGIRVVKLPMKRDNLSDKAEFYRRIIVLSRKSLMGLLDHVSDKDNLPAVIFDEGGLHEVEVATMFLLGAVGVGGEDRLYDYLRSNERGAALQGEWGEHINRYFEDYGGMEYYITTILKVSPDVVKKIKKNLVE</sequence>
<gene>
    <name evidence="2" type="ORF">JW984_01760</name>
</gene>
<reference evidence="2" key="2">
    <citation type="submission" date="2021-01" db="EMBL/GenBank/DDBJ databases">
        <authorList>
            <person name="Hahn C.R."/>
            <person name="Youssef N.H."/>
            <person name="Elshahed M."/>
        </authorList>
    </citation>
    <scope>NUCLEOTIDE SEQUENCE</scope>
    <source>
        <strain evidence="2">Zod_Metabat.24</strain>
    </source>
</reference>
<protein>
    <submittedName>
        <fullName evidence="2">Tyrosine-protein phosphatase</fullName>
    </submittedName>
</protein>
<evidence type="ECO:0000313" key="3">
    <source>
        <dbReference type="Proteomes" id="UP000809273"/>
    </source>
</evidence>
<keyword evidence="1" id="KW-0812">Transmembrane</keyword>
<evidence type="ECO:0000313" key="2">
    <source>
        <dbReference type="EMBL" id="MBN1571902.1"/>
    </source>
</evidence>
<name>A0A9D8KD36_9DELT</name>
<dbReference type="AlphaFoldDB" id="A0A9D8KD36"/>
<evidence type="ECO:0000256" key="1">
    <source>
        <dbReference type="SAM" id="Phobius"/>
    </source>
</evidence>
<dbReference type="SUPFAM" id="SSF52799">
    <property type="entry name" value="(Phosphotyrosine protein) phosphatases II"/>
    <property type="match status" value="1"/>
</dbReference>
<comment type="caution">
    <text evidence="2">The sequence shown here is derived from an EMBL/GenBank/DDBJ whole genome shotgun (WGS) entry which is preliminary data.</text>
</comment>
<dbReference type="Pfam" id="PF13350">
    <property type="entry name" value="Y_phosphatase3"/>
    <property type="match status" value="1"/>
</dbReference>
<keyword evidence="1" id="KW-1133">Transmembrane helix</keyword>